<evidence type="ECO:0000259" key="2">
    <source>
        <dbReference type="PROSITE" id="PS50858"/>
    </source>
</evidence>
<feature type="compositionally biased region" description="Polar residues" evidence="1">
    <location>
        <begin position="452"/>
        <end position="467"/>
    </location>
</feature>
<feature type="region of interest" description="Disordered" evidence="1">
    <location>
        <begin position="263"/>
        <end position="318"/>
    </location>
</feature>
<dbReference type="RefSeq" id="XP_002177470.1">
    <property type="nucleotide sequence ID" value="XM_002177434.1"/>
</dbReference>
<dbReference type="InterPro" id="IPR005607">
    <property type="entry name" value="BSD_dom"/>
</dbReference>
<dbReference type="PaxDb" id="2850-Phatr32327"/>
<feature type="compositionally biased region" description="Basic and acidic residues" evidence="1">
    <location>
        <begin position="53"/>
        <end position="70"/>
    </location>
</feature>
<dbReference type="SUPFAM" id="SSF140383">
    <property type="entry name" value="BSD domain-like"/>
    <property type="match status" value="1"/>
</dbReference>
<dbReference type="HOGENOM" id="CLU_810044_0_0_1"/>
<name>B7FQV2_PHATC</name>
<dbReference type="eggNOG" id="ENOG502SN6B">
    <property type="taxonomic scope" value="Eukaryota"/>
</dbReference>
<dbReference type="KEGG" id="pti:PHATRDRAFT_32327"/>
<feature type="domain" description="BSD" evidence="2">
    <location>
        <begin position="170"/>
        <end position="222"/>
    </location>
</feature>
<gene>
    <name evidence="3" type="ORF">PHATRDRAFT_32327</name>
</gene>
<feature type="region of interest" description="Disordered" evidence="1">
    <location>
        <begin position="111"/>
        <end position="161"/>
    </location>
</feature>
<organism evidence="3 4">
    <name type="scientific">Phaeodactylum tricornutum (strain CCAP 1055/1)</name>
    <dbReference type="NCBI Taxonomy" id="556484"/>
    <lineage>
        <taxon>Eukaryota</taxon>
        <taxon>Sar</taxon>
        <taxon>Stramenopiles</taxon>
        <taxon>Ochrophyta</taxon>
        <taxon>Bacillariophyta</taxon>
        <taxon>Bacillariophyceae</taxon>
        <taxon>Bacillariophycidae</taxon>
        <taxon>Naviculales</taxon>
        <taxon>Phaeodactylaceae</taxon>
        <taxon>Phaeodactylum</taxon>
    </lineage>
</organism>
<feature type="region of interest" description="Disordered" evidence="1">
    <location>
        <begin position="437"/>
        <end position="467"/>
    </location>
</feature>
<feature type="region of interest" description="Disordered" evidence="1">
    <location>
        <begin position="53"/>
        <end position="72"/>
    </location>
</feature>
<feature type="compositionally biased region" description="Acidic residues" evidence="1">
    <location>
        <begin position="130"/>
        <end position="148"/>
    </location>
</feature>
<dbReference type="InterPro" id="IPR035925">
    <property type="entry name" value="BSD_dom_sf"/>
</dbReference>
<dbReference type="PROSITE" id="PS50858">
    <property type="entry name" value="BSD"/>
    <property type="match status" value="1"/>
</dbReference>
<keyword evidence="4" id="KW-1185">Reference proteome</keyword>
<evidence type="ECO:0000313" key="4">
    <source>
        <dbReference type="Proteomes" id="UP000000759"/>
    </source>
</evidence>
<dbReference type="GeneID" id="7196918"/>
<dbReference type="InParanoid" id="B7FQV2"/>
<evidence type="ECO:0000313" key="3">
    <source>
        <dbReference type="EMBL" id="EEC51933.1"/>
    </source>
</evidence>
<accession>B7FQV2</accession>
<feature type="non-terminal residue" evidence="3">
    <location>
        <position position="467"/>
    </location>
</feature>
<dbReference type="AlphaFoldDB" id="B7FQV2"/>
<dbReference type="EMBL" id="CM000605">
    <property type="protein sequence ID" value="EEC51933.1"/>
    <property type="molecule type" value="Genomic_DNA"/>
</dbReference>
<reference evidence="4" key="2">
    <citation type="submission" date="2008-08" db="EMBL/GenBank/DDBJ databases">
        <authorList>
            <consortium name="Diatom Consortium"/>
            <person name="Grigoriev I."/>
            <person name="Grimwood J."/>
            <person name="Kuo A."/>
            <person name="Otillar R.P."/>
            <person name="Salamov A."/>
            <person name="Detter J.C."/>
            <person name="Lindquist E."/>
            <person name="Shapiro H."/>
            <person name="Lucas S."/>
            <person name="Glavina del Rio T."/>
            <person name="Pitluck S."/>
            <person name="Rokhsar D."/>
            <person name="Bowler C."/>
        </authorList>
    </citation>
    <scope>GENOME REANNOTATION</scope>
    <source>
        <strain evidence="4">CCAP 1055/1</strain>
    </source>
</reference>
<dbReference type="Gene3D" id="1.10.3970.10">
    <property type="entry name" value="BSD domain"/>
    <property type="match status" value="1"/>
</dbReference>
<protein>
    <recommendedName>
        <fullName evidence="2">BSD domain-containing protein</fullName>
    </recommendedName>
</protein>
<reference evidence="3 4" key="1">
    <citation type="journal article" date="2008" name="Nature">
        <title>The Phaeodactylum genome reveals the evolutionary history of diatom genomes.</title>
        <authorList>
            <person name="Bowler C."/>
            <person name="Allen A.E."/>
            <person name="Badger J.H."/>
            <person name="Grimwood J."/>
            <person name="Jabbari K."/>
            <person name="Kuo A."/>
            <person name="Maheswari U."/>
            <person name="Martens C."/>
            <person name="Maumus F."/>
            <person name="Otillar R.P."/>
            <person name="Rayko E."/>
            <person name="Salamov A."/>
            <person name="Vandepoele K."/>
            <person name="Beszteri B."/>
            <person name="Gruber A."/>
            <person name="Heijde M."/>
            <person name="Katinka M."/>
            <person name="Mock T."/>
            <person name="Valentin K."/>
            <person name="Verret F."/>
            <person name="Berges J.A."/>
            <person name="Brownlee C."/>
            <person name="Cadoret J.P."/>
            <person name="Chiovitti A."/>
            <person name="Choi C.J."/>
            <person name="Coesel S."/>
            <person name="De Martino A."/>
            <person name="Detter J.C."/>
            <person name="Durkin C."/>
            <person name="Falciatore A."/>
            <person name="Fournet J."/>
            <person name="Haruta M."/>
            <person name="Huysman M.J."/>
            <person name="Jenkins B.D."/>
            <person name="Jiroutova K."/>
            <person name="Jorgensen R.E."/>
            <person name="Joubert Y."/>
            <person name="Kaplan A."/>
            <person name="Kroger N."/>
            <person name="Kroth P.G."/>
            <person name="La Roche J."/>
            <person name="Lindquist E."/>
            <person name="Lommer M."/>
            <person name="Martin-Jezequel V."/>
            <person name="Lopez P.J."/>
            <person name="Lucas S."/>
            <person name="Mangogna M."/>
            <person name="McGinnis K."/>
            <person name="Medlin L.K."/>
            <person name="Montsant A."/>
            <person name="Oudot-Le Secq M.P."/>
            <person name="Napoli C."/>
            <person name="Obornik M."/>
            <person name="Parker M.S."/>
            <person name="Petit J.L."/>
            <person name="Porcel B.M."/>
            <person name="Poulsen N."/>
            <person name="Robison M."/>
            <person name="Rychlewski L."/>
            <person name="Rynearson T.A."/>
            <person name="Schmutz J."/>
            <person name="Shapiro H."/>
            <person name="Siaut M."/>
            <person name="Stanley M."/>
            <person name="Sussman M.R."/>
            <person name="Taylor A.R."/>
            <person name="Vardi A."/>
            <person name="von Dassow P."/>
            <person name="Vyverman W."/>
            <person name="Willis A."/>
            <person name="Wyrwicz L.S."/>
            <person name="Rokhsar D.S."/>
            <person name="Weissenbach J."/>
            <person name="Armbrust E.V."/>
            <person name="Green B.R."/>
            <person name="Van de Peer Y."/>
            <person name="Grigoriev I.V."/>
        </authorList>
    </citation>
    <scope>NUCLEOTIDE SEQUENCE [LARGE SCALE GENOMIC DNA]</scope>
    <source>
        <strain evidence="3 4">CCAP 1055/1</strain>
    </source>
</reference>
<evidence type="ECO:0000256" key="1">
    <source>
        <dbReference type="SAM" id="MobiDB-lite"/>
    </source>
</evidence>
<proteinExistence type="predicted"/>
<dbReference type="Proteomes" id="UP000000759">
    <property type="component" value="Chromosome 1"/>
</dbReference>
<dbReference type="OrthoDB" id="47016at2759"/>
<sequence length="467" mass="51045">MSSWFNMESLKDLTDKVQQSMEQVQHSIPANLGSMKLDREMLGKLTLTSPELTAERQRIDAEERRKESARDTLAGMLPWETRDPERDILVEECKEGILKLSSDKDTFFGPYAMPQKGVNLEKNQTKDEDGNGEEGDGAGDTGEEEEQLGEMTPPPDSLEKLQKLEPLPPLLGNFDLDSHVGLIEKVLKEDPELVQMQSKLSGGGEREKVFWRNYFFHCAYTRYEAGLSIEEIWSDQPPMVESTEASVEEVEESTEEETITFVNDAEEDGPDAQPATTKAFATDPSASTHARNEGEKDTNSGGALEGGDFEMVGDSGGDSDEVLDAADYELDELEAEIARFVRRDLVAKIVHTSRTANLRAVRVLSTSASNVHREEPTVSSSTFRAAWLAAGASLMGAGTVALALCDASPTPAAEDTTQHVVKNVQEPVTSYAKVARTRERAEGESETLAAVQATSASTEVDTDATSK</sequence>